<comment type="caution">
    <text evidence="2">The sequence shown here is derived from an EMBL/GenBank/DDBJ whole genome shotgun (WGS) entry which is preliminary data.</text>
</comment>
<accession>A0A9Q0AI32</accession>
<protein>
    <submittedName>
        <fullName evidence="2">Uncharacterized protein</fullName>
    </submittedName>
</protein>
<feature type="region of interest" description="Disordered" evidence="1">
    <location>
        <begin position="293"/>
        <end position="317"/>
    </location>
</feature>
<name>A0A9Q0AI32_9PEZI</name>
<keyword evidence="3" id="KW-1185">Reference proteome</keyword>
<organism evidence="2 3">
    <name type="scientific">Neoarthrinium moseri</name>
    <dbReference type="NCBI Taxonomy" id="1658444"/>
    <lineage>
        <taxon>Eukaryota</taxon>
        <taxon>Fungi</taxon>
        <taxon>Dikarya</taxon>
        <taxon>Ascomycota</taxon>
        <taxon>Pezizomycotina</taxon>
        <taxon>Sordariomycetes</taxon>
        <taxon>Xylariomycetidae</taxon>
        <taxon>Amphisphaeriales</taxon>
        <taxon>Apiosporaceae</taxon>
        <taxon>Neoarthrinium</taxon>
    </lineage>
</organism>
<dbReference type="AlphaFoldDB" id="A0A9Q0AI32"/>
<dbReference type="Proteomes" id="UP000829685">
    <property type="component" value="Unassembled WGS sequence"/>
</dbReference>
<feature type="compositionally biased region" description="Basic and acidic residues" evidence="1">
    <location>
        <begin position="308"/>
        <end position="317"/>
    </location>
</feature>
<evidence type="ECO:0000313" key="3">
    <source>
        <dbReference type="Proteomes" id="UP000829685"/>
    </source>
</evidence>
<feature type="region of interest" description="Disordered" evidence="1">
    <location>
        <begin position="1"/>
        <end position="55"/>
    </location>
</feature>
<evidence type="ECO:0000256" key="1">
    <source>
        <dbReference type="SAM" id="MobiDB-lite"/>
    </source>
</evidence>
<dbReference type="EMBL" id="JAFIMR010000061">
    <property type="protein sequence ID" value="KAI1852564.1"/>
    <property type="molecule type" value="Genomic_DNA"/>
</dbReference>
<evidence type="ECO:0000313" key="2">
    <source>
        <dbReference type="EMBL" id="KAI1852564.1"/>
    </source>
</evidence>
<proteinExistence type="predicted"/>
<reference evidence="2" key="1">
    <citation type="submission" date="2021-03" db="EMBL/GenBank/DDBJ databases">
        <title>Revisited historic fungal species revealed as producer of novel bioactive compounds through whole genome sequencing and comparative genomics.</title>
        <authorList>
            <person name="Vignolle G.A."/>
            <person name="Hochenegger N."/>
            <person name="Mach R.L."/>
            <person name="Mach-Aigner A.R."/>
            <person name="Javad Rahimi M."/>
            <person name="Salim K.A."/>
            <person name="Chan C.M."/>
            <person name="Lim L.B.L."/>
            <person name="Cai F."/>
            <person name="Druzhinina I.S."/>
            <person name="U'Ren J.M."/>
            <person name="Derntl C."/>
        </authorList>
    </citation>
    <scope>NUCLEOTIDE SEQUENCE</scope>
    <source>
        <strain evidence="2">TUCIM 5799</strain>
    </source>
</reference>
<sequence length="333" mass="38318">MPYGESFVPLNPLPSHSGSSEDMHPAGGSRAALKRSGGEENPAAGAKHHRLDEDLKTEDQPATGVASMQYNDTEQLCDEARECLSQLSKQDMVDIIHGLVYTKNPIVLSALNSEVLKIKKAEESLTHSFNDIYEQTEKFLHELDAINFVRRQPQNQTLQEQAFQNLASCVFRDGVKHWIDKRLRSYSSWGTLREASITCMKLFQMVCSDDKYIYKVIRDGDKVRDLDTDVFKVLEEQQLVGTEQLYEDKSWMQRLEALAERADEVHCFRNFRTMFATYDGARKKREETQLRDRFKKMREQLDEASEGPEDKTARNKKLAELAREWAEELENGV</sequence>
<gene>
    <name evidence="2" type="ORF">JX265_013023</name>
</gene>